<organism evidence="5 6">
    <name type="scientific">Anaerocolumna aminovalerica</name>
    <dbReference type="NCBI Taxonomy" id="1527"/>
    <lineage>
        <taxon>Bacteria</taxon>
        <taxon>Bacillati</taxon>
        <taxon>Bacillota</taxon>
        <taxon>Clostridia</taxon>
        <taxon>Lachnospirales</taxon>
        <taxon>Lachnospiraceae</taxon>
        <taxon>Anaerocolumna</taxon>
    </lineage>
</organism>
<dbReference type="PANTHER" id="PTHR47893:SF1">
    <property type="entry name" value="REGULATORY PROTEIN PCHR"/>
    <property type="match status" value="1"/>
</dbReference>
<evidence type="ECO:0000256" key="1">
    <source>
        <dbReference type="ARBA" id="ARBA00023015"/>
    </source>
</evidence>
<accession>A0A1I5F6M0</accession>
<feature type="domain" description="HTH araC/xylS-type" evidence="4">
    <location>
        <begin position="218"/>
        <end position="316"/>
    </location>
</feature>
<dbReference type="SMART" id="SM00342">
    <property type="entry name" value="HTH_ARAC"/>
    <property type="match status" value="1"/>
</dbReference>
<evidence type="ECO:0000313" key="6">
    <source>
        <dbReference type="Proteomes" id="UP000198806"/>
    </source>
</evidence>
<dbReference type="OrthoDB" id="9772607at2"/>
<dbReference type="InterPro" id="IPR053142">
    <property type="entry name" value="PchR_regulatory_protein"/>
</dbReference>
<keyword evidence="1" id="KW-0805">Transcription regulation</keyword>
<name>A0A1I5F6M0_9FIRM</name>
<dbReference type="InterPro" id="IPR018062">
    <property type="entry name" value="HTH_AraC-typ_CS"/>
</dbReference>
<dbReference type="PANTHER" id="PTHR47893">
    <property type="entry name" value="REGULATORY PROTEIN PCHR"/>
    <property type="match status" value="1"/>
</dbReference>
<dbReference type="RefSeq" id="WP_091686162.1">
    <property type="nucleotide sequence ID" value="NZ_BAABFM010000014.1"/>
</dbReference>
<proteinExistence type="predicted"/>
<evidence type="ECO:0000259" key="4">
    <source>
        <dbReference type="PROSITE" id="PS01124"/>
    </source>
</evidence>
<dbReference type="STRING" id="1527.SAMN04489757_11271"/>
<dbReference type="Proteomes" id="UP000198806">
    <property type="component" value="Unassembled WGS sequence"/>
</dbReference>
<dbReference type="InterPro" id="IPR020449">
    <property type="entry name" value="Tscrpt_reg_AraC-type_HTH"/>
</dbReference>
<dbReference type="GO" id="GO:0003700">
    <property type="term" value="F:DNA-binding transcription factor activity"/>
    <property type="evidence" value="ECO:0007669"/>
    <property type="project" value="InterPro"/>
</dbReference>
<dbReference type="InterPro" id="IPR018060">
    <property type="entry name" value="HTH_AraC"/>
</dbReference>
<protein>
    <submittedName>
        <fullName evidence="5">AraC-type DNA-binding protein</fullName>
    </submittedName>
</protein>
<keyword evidence="2 5" id="KW-0238">DNA-binding</keyword>
<dbReference type="Gene3D" id="1.10.10.60">
    <property type="entry name" value="Homeodomain-like"/>
    <property type="match status" value="1"/>
</dbReference>
<dbReference type="Pfam" id="PF12833">
    <property type="entry name" value="HTH_18"/>
    <property type="match status" value="1"/>
</dbReference>
<evidence type="ECO:0000256" key="3">
    <source>
        <dbReference type="ARBA" id="ARBA00023163"/>
    </source>
</evidence>
<dbReference type="GO" id="GO:0043565">
    <property type="term" value="F:sequence-specific DNA binding"/>
    <property type="evidence" value="ECO:0007669"/>
    <property type="project" value="InterPro"/>
</dbReference>
<sequence>MESLMQEELFYGSRVKVLERNDNMSLYQIIDKSGKAEMTSYKVFDGITIVYNDVHMEGIHVDVLPQEDMYEINHCNEGRIECEFDSGDYLYMAKGDFSMNRKDGTCHQSYFPVSHYHGISILVIPKIAQREMDKQFGKNKIDLKKIFIRFCGDKGFYVTQENKSMKHIFYELYHVPEKIRQEYFRLKVLEVILFLSACEPEEKEERVYFSKIHVQKVKNIQKQLVENLDKKYTLQQLAKEHDIALTSMKKCFKGVYASGIYAYIKEYRMQEAAKMLLETEKTILNIANCVGYENGSKFSAAFKDVIGITPKEFRKSRETMPEWSELRRNGVDKYV</sequence>
<evidence type="ECO:0000313" key="5">
    <source>
        <dbReference type="EMBL" id="SFO19372.1"/>
    </source>
</evidence>
<dbReference type="EMBL" id="FOWD01000012">
    <property type="protein sequence ID" value="SFO19372.1"/>
    <property type="molecule type" value="Genomic_DNA"/>
</dbReference>
<dbReference type="PROSITE" id="PS00041">
    <property type="entry name" value="HTH_ARAC_FAMILY_1"/>
    <property type="match status" value="1"/>
</dbReference>
<dbReference type="PRINTS" id="PR00032">
    <property type="entry name" value="HTHARAC"/>
</dbReference>
<dbReference type="SUPFAM" id="SSF46689">
    <property type="entry name" value="Homeodomain-like"/>
    <property type="match status" value="1"/>
</dbReference>
<reference evidence="5 6" key="1">
    <citation type="submission" date="2016-10" db="EMBL/GenBank/DDBJ databases">
        <authorList>
            <person name="de Groot N.N."/>
        </authorList>
    </citation>
    <scope>NUCLEOTIDE SEQUENCE [LARGE SCALE GENOMIC DNA]</scope>
    <source>
        <strain evidence="5 6">DSM 1283</strain>
    </source>
</reference>
<keyword evidence="6" id="KW-1185">Reference proteome</keyword>
<dbReference type="InterPro" id="IPR009057">
    <property type="entry name" value="Homeodomain-like_sf"/>
</dbReference>
<keyword evidence="3" id="KW-0804">Transcription</keyword>
<dbReference type="AlphaFoldDB" id="A0A1I5F6M0"/>
<dbReference type="PROSITE" id="PS01124">
    <property type="entry name" value="HTH_ARAC_FAMILY_2"/>
    <property type="match status" value="1"/>
</dbReference>
<evidence type="ECO:0000256" key="2">
    <source>
        <dbReference type="ARBA" id="ARBA00023125"/>
    </source>
</evidence>
<gene>
    <name evidence="5" type="ORF">SAMN04489757_11271</name>
</gene>